<accession>A0A2H5QXA8</accession>
<keyword evidence="2" id="KW-1185">Reference proteome</keyword>
<dbReference type="SUPFAM" id="SSF51197">
    <property type="entry name" value="Clavaminate synthase-like"/>
    <property type="match status" value="1"/>
</dbReference>
<dbReference type="EMBL" id="BDQV01001129">
    <property type="protein sequence ID" value="GAY69207.1"/>
    <property type="molecule type" value="Genomic_DNA"/>
</dbReference>
<evidence type="ECO:0000313" key="2">
    <source>
        <dbReference type="Proteomes" id="UP000236630"/>
    </source>
</evidence>
<name>A0A2H5QXA8_CITUN</name>
<proteinExistence type="predicted"/>
<protein>
    <submittedName>
        <fullName evidence="1">Uncharacterized protein</fullName>
    </submittedName>
</protein>
<comment type="caution">
    <text evidence="1">The sequence shown here is derived from an EMBL/GenBank/DDBJ whole genome shotgun (WGS) entry which is preliminary data.</text>
</comment>
<organism evidence="1 2">
    <name type="scientific">Citrus unshiu</name>
    <name type="common">Satsuma mandarin</name>
    <name type="synonym">Citrus nobilis var. unshiu</name>
    <dbReference type="NCBI Taxonomy" id="55188"/>
    <lineage>
        <taxon>Eukaryota</taxon>
        <taxon>Viridiplantae</taxon>
        <taxon>Streptophyta</taxon>
        <taxon>Embryophyta</taxon>
        <taxon>Tracheophyta</taxon>
        <taxon>Spermatophyta</taxon>
        <taxon>Magnoliopsida</taxon>
        <taxon>eudicotyledons</taxon>
        <taxon>Gunneridae</taxon>
        <taxon>Pentapetalae</taxon>
        <taxon>rosids</taxon>
        <taxon>malvids</taxon>
        <taxon>Sapindales</taxon>
        <taxon>Rutaceae</taxon>
        <taxon>Aurantioideae</taxon>
        <taxon>Citrus</taxon>
    </lineage>
</organism>
<reference evidence="1 2" key="1">
    <citation type="journal article" date="2017" name="Front. Genet.">
        <title>Draft sequencing of the heterozygous diploid genome of Satsuma (Citrus unshiu Marc.) using a hybrid assembly approach.</title>
        <authorList>
            <person name="Shimizu T."/>
            <person name="Tanizawa Y."/>
            <person name="Mochizuki T."/>
            <person name="Nagasaki H."/>
            <person name="Yoshioka T."/>
            <person name="Toyoda A."/>
            <person name="Fujiyama A."/>
            <person name="Kaminuma E."/>
            <person name="Nakamura Y."/>
        </authorList>
    </citation>
    <scope>NUCLEOTIDE SEQUENCE [LARGE SCALE GENOMIC DNA]</scope>
    <source>
        <strain evidence="2">cv. Miyagawa wase</strain>
    </source>
</reference>
<evidence type="ECO:0000313" key="1">
    <source>
        <dbReference type="EMBL" id="GAY69207.1"/>
    </source>
</evidence>
<dbReference type="AlphaFoldDB" id="A0A2H5QXA8"/>
<dbReference type="Proteomes" id="UP000236630">
    <property type="component" value="Unassembled WGS sequence"/>
</dbReference>
<gene>
    <name evidence="1" type="ORF">CUMW_270140</name>
</gene>
<sequence length="71" mass="7937">MLSISRAFFKLLESERLKSYSDDPSKSKRLSISFNINTEKEVVAEYCTSVRGLVPKLLEAISESLGLKGII</sequence>